<dbReference type="GO" id="GO:0009007">
    <property type="term" value="F:site-specific DNA-methyltransferase (adenine-specific) activity"/>
    <property type="evidence" value="ECO:0007669"/>
    <property type="project" value="UniProtKB-EC"/>
</dbReference>
<dbReference type="PIRSF" id="PIRSF015855">
    <property type="entry name" value="TypeIII_Mtase_mKpnI"/>
    <property type="match status" value="1"/>
</dbReference>
<proteinExistence type="inferred from homology"/>
<dbReference type="RefSeq" id="WP_172514787.1">
    <property type="nucleotide sequence ID" value="NZ_AP022869.1"/>
</dbReference>
<dbReference type="Pfam" id="PF01555">
    <property type="entry name" value="N6_N4_Mtase"/>
    <property type="match status" value="1"/>
</dbReference>
<comment type="similarity">
    <text evidence="1">Belongs to the N(4)/N(6)-methyltransferase family.</text>
</comment>
<evidence type="ECO:0000313" key="9">
    <source>
        <dbReference type="Proteomes" id="UP000501053"/>
    </source>
</evidence>
<dbReference type="EMBL" id="AP022869">
    <property type="protein sequence ID" value="BCB71049.1"/>
    <property type="molecule type" value="Genomic_DNA"/>
</dbReference>
<dbReference type="InterPro" id="IPR029063">
    <property type="entry name" value="SAM-dependent_MTases_sf"/>
</dbReference>
<gene>
    <name evidence="8" type="ORF">HMEPL2_14000</name>
</gene>
<evidence type="ECO:0000256" key="1">
    <source>
        <dbReference type="ARBA" id="ARBA00006594"/>
    </source>
</evidence>
<evidence type="ECO:0000313" key="8">
    <source>
        <dbReference type="EMBL" id="BCB71049.1"/>
    </source>
</evidence>
<accession>A0A6F8XAY6</accession>
<dbReference type="EC" id="2.1.1.72" evidence="2"/>
<dbReference type="InterPro" id="IPR002941">
    <property type="entry name" value="DNA_methylase_N4/N6"/>
</dbReference>
<evidence type="ECO:0000256" key="3">
    <source>
        <dbReference type="ARBA" id="ARBA00022603"/>
    </source>
</evidence>
<evidence type="ECO:0000259" key="7">
    <source>
        <dbReference type="Pfam" id="PF01555"/>
    </source>
</evidence>
<dbReference type="GO" id="GO:0008170">
    <property type="term" value="F:N-methyltransferase activity"/>
    <property type="evidence" value="ECO:0007669"/>
    <property type="project" value="InterPro"/>
</dbReference>
<evidence type="ECO:0000256" key="6">
    <source>
        <dbReference type="ARBA" id="ARBA00047942"/>
    </source>
</evidence>
<organism evidence="8 9">
    <name type="scientific">Vreelandella aquamarina</name>
    <dbReference type="NCBI Taxonomy" id="77097"/>
    <lineage>
        <taxon>Bacteria</taxon>
        <taxon>Pseudomonadati</taxon>
        <taxon>Pseudomonadota</taxon>
        <taxon>Gammaproteobacteria</taxon>
        <taxon>Oceanospirillales</taxon>
        <taxon>Halomonadaceae</taxon>
        <taxon>Vreelandella</taxon>
    </lineage>
</organism>
<dbReference type="PROSITE" id="PS00092">
    <property type="entry name" value="N6_MTASE"/>
    <property type="match status" value="1"/>
</dbReference>
<keyword evidence="9" id="KW-1185">Reference proteome</keyword>
<dbReference type="GO" id="GO:0003677">
    <property type="term" value="F:DNA binding"/>
    <property type="evidence" value="ECO:0007669"/>
    <property type="project" value="InterPro"/>
</dbReference>
<dbReference type="GO" id="GO:0032259">
    <property type="term" value="P:methylation"/>
    <property type="evidence" value="ECO:0007669"/>
    <property type="project" value="UniProtKB-KW"/>
</dbReference>
<sequence length="657" mass="74662">MEKLRMHSPDLSQDNIAKIRELFPGCVTEARDEATGTLRLVVDFDQLRQELSDSIVEGPQERYQLNWPGKREALALANAPINKSLRPIPDESLQFDTTENLFIEGDNLEALKLIRDTYLGQIKLIYVDPPYNTGNDFIYRDSFATDQVMQEIASGERSEEGARLVANPEGNGRFHSNWLTMIAPRLRLAKNLLTRDGAIFVSCDEGEQPRLRLIMDEIFGQSNFVADMVWAAGRKNDSRLVSVSHEYIVCYARDSVYLRENGVTWRQRKKGLDEIYAQYARLKRQHGADYRAMTVGLKEWYRDLADGNPSKAHKHYSNVDRRGVYFAADISWPGGGGPKYEVLHPSTGKPVKVPARGWMTPDPKKMADWIKDDRVHFGDDENSVPCIKKYLKDSEFQTPYSVFYQDGRAASKRLRALMGGDLFDFPKDELVLQEVIEMMTEDKDIILDFFAGSSTTAHSVMLQNAKDGGNRKFILVQLDEAADEKSAAFKTGFKTIPEVSRERIRRAGRQVIDGDCHASWNRDVGFRVLKVDSSNMKDIYYRPDELSQGDLLEAVDNVKPDRAPEDLLFQVLVDWGVDLTLPIRRESLHGKTVFFVDDNALVACFDTGITEELVKELAKHEPLRVVFRDNGFASDAVKINVEQIFRQLSPSTEVRAL</sequence>
<name>A0A6F8XAY6_9GAMM</name>
<dbReference type="Proteomes" id="UP000501053">
    <property type="component" value="Chromosome"/>
</dbReference>
<comment type="catalytic activity">
    <reaction evidence="6">
        <text>a 2'-deoxyadenosine in DNA + S-adenosyl-L-methionine = an N(6)-methyl-2'-deoxyadenosine in DNA + S-adenosyl-L-homocysteine + H(+)</text>
        <dbReference type="Rhea" id="RHEA:15197"/>
        <dbReference type="Rhea" id="RHEA-COMP:12418"/>
        <dbReference type="Rhea" id="RHEA-COMP:12419"/>
        <dbReference type="ChEBI" id="CHEBI:15378"/>
        <dbReference type="ChEBI" id="CHEBI:57856"/>
        <dbReference type="ChEBI" id="CHEBI:59789"/>
        <dbReference type="ChEBI" id="CHEBI:90615"/>
        <dbReference type="ChEBI" id="CHEBI:90616"/>
        <dbReference type="EC" id="2.1.1.72"/>
    </reaction>
</comment>
<dbReference type="AlphaFoldDB" id="A0A6F8XAY6"/>
<reference evidence="8 9" key="1">
    <citation type="submission" date="2020-03" db="EMBL/GenBank/DDBJ databases">
        <title>Complete Genome Sequence of Halomonas meridiana strain Eplume2, isolated from hydrothermal-plume in the north east Pacific Ocean.</title>
        <authorList>
            <person name="Kurihara Y."/>
            <person name="Kawai S."/>
            <person name="Sakai A."/>
            <person name="Galipon J."/>
            <person name="Arakawa K."/>
        </authorList>
    </citation>
    <scope>NUCLEOTIDE SEQUENCE [LARGE SCALE GENOMIC DNA]</scope>
    <source>
        <strain evidence="8 9">Eplume2</strain>
    </source>
</reference>
<evidence type="ECO:0000256" key="5">
    <source>
        <dbReference type="ARBA" id="ARBA00022691"/>
    </source>
</evidence>
<dbReference type="InterPro" id="IPR002052">
    <property type="entry name" value="DNA_methylase_N6_adenine_CS"/>
</dbReference>
<feature type="domain" description="DNA methylase N-4/N-6" evidence="7">
    <location>
        <begin position="122"/>
        <end position="479"/>
    </location>
</feature>
<dbReference type="PRINTS" id="PR00506">
    <property type="entry name" value="D21N6MTFRASE"/>
</dbReference>
<evidence type="ECO:0000256" key="4">
    <source>
        <dbReference type="ARBA" id="ARBA00022679"/>
    </source>
</evidence>
<protein>
    <recommendedName>
        <fullName evidence="2">site-specific DNA-methyltransferase (adenine-specific)</fullName>
        <ecNumber evidence="2">2.1.1.72</ecNumber>
    </recommendedName>
</protein>
<dbReference type="InterPro" id="IPR002295">
    <property type="entry name" value="N4/N6-MTase_EcoPI_Mod-like"/>
</dbReference>
<dbReference type="Gene3D" id="3.40.50.150">
    <property type="entry name" value="Vaccinia Virus protein VP39"/>
    <property type="match status" value="1"/>
</dbReference>
<keyword evidence="5" id="KW-0949">S-adenosyl-L-methionine</keyword>
<dbReference type="REBASE" id="391718">
    <property type="entry name" value="M.Hmeme2ORF14000P"/>
</dbReference>
<keyword evidence="3" id="KW-0489">Methyltransferase</keyword>
<evidence type="ECO:0000256" key="2">
    <source>
        <dbReference type="ARBA" id="ARBA00011900"/>
    </source>
</evidence>
<dbReference type="SUPFAM" id="SSF53335">
    <property type="entry name" value="S-adenosyl-L-methionine-dependent methyltransferases"/>
    <property type="match status" value="1"/>
</dbReference>
<keyword evidence="4" id="KW-0808">Transferase</keyword>